<name>A0ABS8Y791_DATST</name>
<feature type="compositionally biased region" description="Low complexity" evidence="1">
    <location>
        <begin position="90"/>
        <end position="105"/>
    </location>
</feature>
<evidence type="ECO:0000313" key="2">
    <source>
        <dbReference type="EMBL" id="MCE5166506.1"/>
    </source>
</evidence>
<reference evidence="2 3" key="1">
    <citation type="journal article" date="2021" name="BMC Genomics">
        <title>Datura genome reveals duplications of psychoactive alkaloid biosynthetic genes and high mutation rate following tissue culture.</title>
        <authorList>
            <person name="Rajewski A."/>
            <person name="Carter-House D."/>
            <person name="Stajich J."/>
            <person name="Litt A."/>
        </authorList>
    </citation>
    <scope>NUCLEOTIDE SEQUENCE [LARGE SCALE GENOMIC DNA]</scope>
    <source>
        <strain evidence="2">AR-01</strain>
    </source>
</reference>
<comment type="caution">
    <text evidence="2">The sequence shown here is derived from an EMBL/GenBank/DDBJ whole genome shotgun (WGS) entry which is preliminary data.</text>
</comment>
<feature type="region of interest" description="Disordered" evidence="1">
    <location>
        <begin position="77"/>
        <end position="123"/>
    </location>
</feature>
<evidence type="ECO:0000256" key="1">
    <source>
        <dbReference type="SAM" id="MobiDB-lite"/>
    </source>
</evidence>
<sequence>MKTVSSLKIELYTIKEGKTSSSEISNNDQGFPEAEITFLKKELCKEKKKSSELQVSALVLNEGTLLEINSLNVPSEPRQELENLGGTIPETVVSSEEGIEEGTSSDPVPERQNDNPQELILSP</sequence>
<organism evidence="2 3">
    <name type="scientific">Datura stramonium</name>
    <name type="common">Jimsonweed</name>
    <name type="synonym">Common thornapple</name>
    <dbReference type="NCBI Taxonomy" id="4076"/>
    <lineage>
        <taxon>Eukaryota</taxon>
        <taxon>Viridiplantae</taxon>
        <taxon>Streptophyta</taxon>
        <taxon>Embryophyta</taxon>
        <taxon>Tracheophyta</taxon>
        <taxon>Spermatophyta</taxon>
        <taxon>Magnoliopsida</taxon>
        <taxon>eudicotyledons</taxon>
        <taxon>Gunneridae</taxon>
        <taxon>Pentapetalae</taxon>
        <taxon>asterids</taxon>
        <taxon>lamiids</taxon>
        <taxon>Solanales</taxon>
        <taxon>Solanaceae</taxon>
        <taxon>Solanoideae</taxon>
        <taxon>Datureae</taxon>
        <taxon>Datura</taxon>
    </lineage>
</organism>
<dbReference type="EMBL" id="JACEIK010025119">
    <property type="protein sequence ID" value="MCE5166506.1"/>
    <property type="molecule type" value="Genomic_DNA"/>
</dbReference>
<accession>A0ABS8Y791</accession>
<proteinExistence type="predicted"/>
<protein>
    <submittedName>
        <fullName evidence="2">Uncharacterized protein</fullName>
    </submittedName>
</protein>
<gene>
    <name evidence="2" type="ORF">HAX54_020944</name>
</gene>
<dbReference type="Proteomes" id="UP000823775">
    <property type="component" value="Unassembled WGS sequence"/>
</dbReference>
<keyword evidence="3" id="KW-1185">Reference proteome</keyword>
<evidence type="ECO:0000313" key="3">
    <source>
        <dbReference type="Proteomes" id="UP000823775"/>
    </source>
</evidence>